<proteinExistence type="predicted"/>
<keyword evidence="1" id="KW-0732">Signal</keyword>
<name>A0A0B7ASR9_9EUPU</name>
<evidence type="ECO:0008006" key="3">
    <source>
        <dbReference type="Google" id="ProtNLM"/>
    </source>
</evidence>
<organism evidence="2">
    <name type="scientific">Arion vulgaris</name>
    <dbReference type="NCBI Taxonomy" id="1028688"/>
    <lineage>
        <taxon>Eukaryota</taxon>
        <taxon>Metazoa</taxon>
        <taxon>Spiralia</taxon>
        <taxon>Lophotrochozoa</taxon>
        <taxon>Mollusca</taxon>
        <taxon>Gastropoda</taxon>
        <taxon>Heterobranchia</taxon>
        <taxon>Euthyneura</taxon>
        <taxon>Panpulmonata</taxon>
        <taxon>Eupulmonata</taxon>
        <taxon>Stylommatophora</taxon>
        <taxon>Helicina</taxon>
        <taxon>Arionoidea</taxon>
        <taxon>Arionidae</taxon>
        <taxon>Arion</taxon>
    </lineage>
</organism>
<feature type="chain" id="PRO_5002111576" description="Ig-like domain-containing protein" evidence="1">
    <location>
        <begin position="29"/>
        <end position="298"/>
    </location>
</feature>
<accession>A0A0B7ASR9</accession>
<dbReference type="AlphaFoldDB" id="A0A0B7ASR9"/>
<sequence length="298" mass="34165">MMGCSMWNRLAAASLVIILFLMIDSHMCQETVYIKEGRHARLNCSLNATADVWAISWLMSKVNDTEPEVITTCYMHNWKESCVKKSGKIRYQKTTYGRYKQQTFLHNDNNCLSQLLIFNVTAKMRMAVIECVVIRTDDITDSDPHELTQLTVLQSYDLNVYRLPEIEECTAVVDNESVVEVACEFSKAYPHIICDIFPESDNGIVTSDRDSSFTSASEWHRVRHDDGYDIDGHVYYNVSCSGKYYPRKVGTYRFRVDVYVSRNWTSPMTAFTNLVNVGFIPAKFMALGSNEVNMAEHN</sequence>
<feature type="signal peptide" evidence="1">
    <location>
        <begin position="1"/>
        <end position="28"/>
    </location>
</feature>
<evidence type="ECO:0000313" key="2">
    <source>
        <dbReference type="EMBL" id="CEK83001.1"/>
    </source>
</evidence>
<feature type="non-terminal residue" evidence="2">
    <location>
        <position position="298"/>
    </location>
</feature>
<dbReference type="EMBL" id="HACG01036136">
    <property type="protein sequence ID" value="CEK83001.1"/>
    <property type="molecule type" value="Transcribed_RNA"/>
</dbReference>
<protein>
    <recommendedName>
        <fullName evidence="3">Ig-like domain-containing protein</fullName>
    </recommendedName>
</protein>
<reference evidence="2" key="1">
    <citation type="submission" date="2014-12" db="EMBL/GenBank/DDBJ databases">
        <title>Insight into the proteome of Arion vulgaris.</title>
        <authorList>
            <person name="Aradska J."/>
            <person name="Bulat T."/>
            <person name="Smidak R."/>
            <person name="Sarate P."/>
            <person name="Gangsoo J."/>
            <person name="Sialana F."/>
            <person name="Bilban M."/>
            <person name="Lubec G."/>
        </authorList>
    </citation>
    <scope>NUCLEOTIDE SEQUENCE</scope>
    <source>
        <tissue evidence="2">Skin</tissue>
    </source>
</reference>
<gene>
    <name evidence="2" type="primary">ORF134642</name>
</gene>
<evidence type="ECO:0000256" key="1">
    <source>
        <dbReference type="SAM" id="SignalP"/>
    </source>
</evidence>